<accession>A0A1H3EJ47</accession>
<dbReference type="Proteomes" id="UP000199515">
    <property type="component" value="Unassembled WGS sequence"/>
</dbReference>
<gene>
    <name evidence="3" type="ORF">SAMN05421504_103842</name>
</gene>
<dbReference type="PANTHER" id="PTHR23339">
    <property type="entry name" value="TYROSINE SPECIFIC PROTEIN PHOSPHATASE AND DUAL SPECIFICITY PROTEIN PHOSPHATASE"/>
    <property type="match status" value="1"/>
</dbReference>
<dbReference type="InterPro" id="IPR000387">
    <property type="entry name" value="Tyr_Pase_dom"/>
</dbReference>
<dbReference type="Pfam" id="PF22784">
    <property type="entry name" value="PTP-SAK"/>
    <property type="match status" value="1"/>
</dbReference>
<dbReference type="EMBL" id="FNON01000003">
    <property type="protein sequence ID" value="SDX78640.1"/>
    <property type="molecule type" value="Genomic_DNA"/>
</dbReference>
<evidence type="ECO:0000259" key="2">
    <source>
        <dbReference type="PROSITE" id="PS50056"/>
    </source>
</evidence>
<protein>
    <submittedName>
        <fullName evidence="3">Protein-tyrosine phosphatase</fullName>
    </submittedName>
</protein>
<keyword evidence="1" id="KW-0378">Hydrolase</keyword>
<sequence length="166" mass="18339">MTLTGAIALPDGTLIRGRGRREKFPEGPLPDYGLYLGRDPDAPQRFSLRRRPAWRPEWPSTWLDWPDFRVPRDNATAVAAIKRAYALARSGEQVEVACVGGTGRTGTVIACMAVLAGCPGDEALAWTREHYRPRAVETPGQRRWITWFAAQLDDGGVIEPGHTSDV</sequence>
<keyword evidence="4" id="KW-1185">Reference proteome</keyword>
<feature type="domain" description="Tyrosine specific protein phosphatases" evidence="2">
    <location>
        <begin position="72"/>
        <end position="143"/>
    </location>
</feature>
<organism evidence="3 4">
    <name type="scientific">Amycolatopsis xylanica</name>
    <dbReference type="NCBI Taxonomy" id="589385"/>
    <lineage>
        <taxon>Bacteria</taxon>
        <taxon>Bacillati</taxon>
        <taxon>Actinomycetota</taxon>
        <taxon>Actinomycetes</taxon>
        <taxon>Pseudonocardiales</taxon>
        <taxon>Pseudonocardiaceae</taxon>
        <taxon>Amycolatopsis</taxon>
    </lineage>
</organism>
<dbReference type="AlphaFoldDB" id="A0A1H3EJ47"/>
<evidence type="ECO:0000313" key="4">
    <source>
        <dbReference type="Proteomes" id="UP000199515"/>
    </source>
</evidence>
<proteinExistence type="predicted"/>
<dbReference type="InterPro" id="IPR029021">
    <property type="entry name" value="Prot-tyrosine_phosphatase-like"/>
</dbReference>
<dbReference type="InterPro" id="IPR050561">
    <property type="entry name" value="PTP"/>
</dbReference>
<name>A0A1H3EJ47_9PSEU</name>
<dbReference type="OrthoDB" id="2629679at2"/>
<reference evidence="3 4" key="1">
    <citation type="submission" date="2016-10" db="EMBL/GenBank/DDBJ databases">
        <authorList>
            <person name="de Groot N.N."/>
        </authorList>
    </citation>
    <scope>NUCLEOTIDE SEQUENCE [LARGE SCALE GENOMIC DNA]</scope>
    <source>
        <strain evidence="3 4">CPCC 202699</strain>
    </source>
</reference>
<dbReference type="InterPro" id="IPR057023">
    <property type="entry name" value="PTP-SAK"/>
</dbReference>
<dbReference type="Gene3D" id="3.90.190.10">
    <property type="entry name" value="Protein tyrosine phosphatase superfamily"/>
    <property type="match status" value="1"/>
</dbReference>
<dbReference type="PROSITE" id="PS50056">
    <property type="entry name" value="TYR_PHOSPHATASE_2"/>
    <property type="match status" value="1"/>
</dbReference>
<dbReference type="STRING" id="589385.SAMN05421504_103842"/>
<evidence type="ECO:0000256" key="1">
    <source>
        <dbReference type="ARBA" id="ARBA00022801"/>
    </source>
</evidence>
<dbReference type="RefSeq" id="WP_091289968.1">
    <property type="nucleotide sequence ID" value="NZ_FNON01000003.1"/>
</dbReference>
<evidence type="ECO:0000313" key="3">
    <source>
        <dbReference type="EMBL" id="SDX78640.1"/>
    </source>
</evidence>
<dbReference type="GO" id="GO:0016791">
    <property type="term" value="F:phosphatase activity"/>
    <property type="evidence" value="ECO:0007669"/>
    <property type="project" value="UniProtKB-ARBA"/>
</dbReference>
<dbReference type="SUPFAM" id="SSF52799">
    <property type="entry name" value="(Phosphotyrosine protein) phosphatases II"/>
    <property type="match status" value="1"/>
</dbReference>